<dbReference type="SMART" id="SM00249">
    <property type="entry name" value="PHD"/>
    <property type="match status" value="1"/>
</dbReference>
<evidence type="ECO:0000256" key="5">
    <source>
        <dbReference type="ARBA" id="ARBA00023163"/>
    </source>
</evidence>
<protein>
    <submittedName>
        <fullName evidence="7">PHD finger protein</fullName>
    </submittedName>
</protein>
<sequence length="705" mass="79256">MVVNGRTPMKRVIKRRVTADLKDFLTFPTAGDADFPVAAGPFRTCVRGFLLKHALLPPPSSLFPHLLTWQVLFRVGNLVGEDGGPSVVCLDVVEEDVVRSRSVYCDQCRVVGWSSNPVSAKRYHFIIKLDGNSIAGYNKMCAGCGDALHMMDSRCKSCNHVMTTEDVEDWMYQQLENTTHLLHGVIHANGYGHLLRVNGREGGSRVLSGCHIMNFWDRLCRMLGVRKVSVIDVSKKHGLELRLLHAITKGHAWYGDWDYEFGAGSFALTHDDYRMAIEDLSSLPLSMFLSQGRKPRTHLQDLISFYQSISERELVNIRDLFCFLTSLIHNAHKCSLRSDDPPCKKLKTCESRVLCSWTMNDITCVEEAMFKVLRAVSRSTWVSWRALRGAVCKVGSPELLDYCLKELKGKQASQGMVVNARCISDSGVMEYRLEPGSAPLKTNTTLNSTLITEYPSDEHLLQDLRYLYECMVRPETMVSHVPSTKRDLAVSAASTLCDCKQFVKDFHPENNFSASESEAIQLFCEVDLVEQSEEYIPNPPPELLILSPDATIADLKLEAMKAFEEVYLIFRRFQAEELMGYGGVDESTQVKLLLGSTEFVQIRGKFIGKNGLSRYRMERGTERWTVDCFCGAMDDDGERMLACDVCGVWQHTRCSAIPDSDAVPTKFYCFRCRHMGELIRTSDQCKDEVAGVDSVGMSTTNTGVL</sequence>
<evidence type="ECO:0000313" key="8">
    <source>
        <dbReference type="Proteomes" id="UP001604336"/>
    </source>
</evidence>
<dbReference type="PROSITE" id="PS01359">
    <property type="entry name" value="ZF_PHD_1"/>
    <property type="match status" value="1"/>
</dbReference>
<proteinExistence type="predicted"/>
<dbReference type="Gene3D" id="3.30.40.10">
    <property type="entry name" value="Zinc/RING finger domain, C3HC4 (zinc finger)"/>
    <property type="match status" value="1"/>
</dbReference>
<dbReference type="InterPro" id="IPR019786">
    <property type="entry name" value="Zinc_finger_PHD-type_CS"/>
</dbReference>
<dbReference type="CDD" id="cd15556">
    <property type="entry name" value="PHD_MMD1_like"/>
    <property type="match status" value="1"/>
</dbReference>
<dbReference type="Pfam" id="PF00628">
    <property type="entry name" value="PHD"/>
    <property type="match status" value="1"/>
</dbReference>
<name>A0ABD1SC07_9LAMI</name>
<evidence type="ECO:0000256" key="4">
    <source>
        <dbReference type="ARBA" id="ARBA00023015"/>
    </source>
</evidence>
<dbReference type="EMBL" id="JBFOLK010000007">
    <property type="protein sequence ID" value="KAL2498001.1"/>
    <property type="molecule type" value="Genomic_DNA"/>
</dbReference>
<dbReference type="SUPFAM" id="SSF57903">
    <property type="entry name" value="FYVE/PHD zinc finger"/>
    <property type="match status" value="1"/>
</dbReference>
<accession>A0ABD1SC07</accession>
<dbReference type="Proteomes" id="UP001604336">
    <property type="component" value="Unassembled WGS sequence"/>
</dbReference>
<comment type="caution">
    <text evidence="7">The sequence shown here is derived from an EMBL/GenBank/DDBJ whole genome shotgun (WGS) entry which is preliminary data.</text>
</comment>
<keyword evidence="5" id="KW-0804">Transcription</keyword>
<keyword evidence="4" id="KW-0805">Transcription regulation</keyword>
<dbReference type="Pfam" id="PF25565">
    <property type="entry name" value="Ubiquitin_At1g33420"/>
    <property type="match status" value="1"/>
</dbReference>
<reference evidence="8" key="1">
    <citation type="submission" date="2024-07" db="EMBL/GenBank/DDBJ databases">
        <title>Two chromosome-level genome assemblies of Korean endemic species Abeliophyllum distichum and Forsythia ovata (Oleaceae).</title>
        <authorList>
            <person name="Jang H."/>
        </authorList>
    </citation>
    <scope>NUCLEOTIDE SEQUENCE [LARGE SCALE GENOMIC DNA]</scope>
</reference>
<keyword evidence="3" id="KW-0862">Zinc</keyword>
<dbReference type="InterPro" id="IPR013083">
    <property type="entry name" value="Znf_RING/FYVE/PHD"/>
</dbReference>
<keyword evidence="2" id="KW-0863">Zinc-finger</keyword>
<dbReference type="InterPro" id="IPR057765">
    <property type="entry name" value="MS1-like_ubiquitin"/>
</dbReference>
<organism evidence="7 8">
    <name type="scientific">Abeliophyllum distichum</name>
    <dbReference type="NCBI Taxonomy" id="126358"/>
    <lineage>
        <taxon>Eukaryota</taxon>
        <taxon>Viridiplantae</taxon>
        <taxon>Streptophyta</taxon>
        <taxon>Embryophyta</taxon>
        <taxon>Tracheophyta</taxon>
        <taxon>Spermatophyta</taxon>
        <taxon>Magnoliopsida</taxon>
        <taxon>eudicotyledons</taxon>
        <taxon>Gunneridae</taxon>
        <taxon>Pentapetalae</taxon>
        <taxon>asterids</taxon>
        <taxon>lamiids</taxon>
        <taxon>Lamiales</taxon>
        <taxon>Oleaceae</taxon>
        <taxon>Forsythieae</taxon>
        <taxon>Abeliophyllum</taxon>
    </lineage>
</organism>
<dbReference type="AlphaFoldDB" id="A0ABD1SC07"/>
<dbReference type="InterPro" id="IPR058054">
    <property type="entry name" value="Znf_MS1-like"/>
</dbReference>
<keyword evidence="8" id="KW-1185">Reference proteome</keyword>
<evidence type="ECO:0000256" key="3">
    <source>
        <dbReference type="ARBA" id="ARBA00022833"/>
    </source>
</evidence>
<keyword evidence="1" id="KW-0479">Metal-binding</keyword>
<dbReference type="Pfam" id="PF25874">
    <property type="entry name" value="WHD_plant_repro"/>
    <property type="match status" value="1"/>
</dbReference>
<dbReference type="InterPro" id="IPR059080">
    <property type="entry name" value="WHD_PTC1"/>
</dbReference>
<evidence type="ECO:0000259" key="6">
    <source>
        <dbReference type="SMART" id="SM00249"/>
    </source>
</evidence>
<dbReference type="InterPro" id="IPR011011">
    <property type="entry name" value="Znf_FYVE_PHD"/>
</dbReference>
<gene>
    <name evidence="7" type="ORF">Adt_23551</name>
</gene>
<feature type="domain" description="Zinc finger PHD-type" evidence="6">
    <location>
        <begin position="627"/>
        <end position="673"/>
    </location>
</feature>
<dbReference type="PANTHER" id="PTHR46201:SF3">
    <property type="entry name" value="OS01G0877500 PROTEIN"/>
    <property type="match status" value="1"/>
</dbReference>
<evidence type="ECO:0000256" key="1">
    <source>
        <dbReference type="ARBA" id="ARBA00022723"/>
    </source>
</evidence>
<dbReference type="GO" id="GO:0008270">
    <property type="term" value="F:zinc ion binding"/>
    <property type="evidence" value="ECO:0007669"/>
    <property type="project" value="UniProtKB-KW"/>
</dbReference>
<dbReference type="InterPro" id="IPR019787">
    <property type="entry name" value="Znf_PHD-finger"/>
</dbReference>
<dbReference type="InterPro" id="IPR001965">
    <property type="entry name" value="Znf_PHD"/>
</dbReference>
<dbReference type="PANTHER" id="PTHR46201">
    <property type="entry name" value="PHD FINGER PROTEIN MALE MEIOCYTE DEATH 1-RELATED"/>
    <property type="match status" value="1"/>
</dbReference>
<evidence type="ECO:0000256" key="2">
    <source>
        <dbReference type="ARBA" id="ARBA00022771"/>
    </source>
</evidence>
<evidence type="ECO:0000313" key="7">
    <source>
        <dbReference type="EMBL" id="KAL2498001.1"/>
    </source>
</evidence>